<evidence type="ECO:0000313" key="3">
    <source>
        <dbReference type="Proteomes" id="UP000176583"/>
    </source>
</evidence>
<dbReference type="STRING" id="1802613.A2V54_00675"/>
<evidence type="ECO:0000313" key="2">
    <source>
        <dbReference type="EMBL" id="OGC44657.1"/>
    </source>
</evidence>
<evidence type="ECO:0000259" key="1">
    <source>
        <dbReference type="Pfam" id="PF00149"/>
    </source>
</evidence>
<dbReference type="EMBL" id="MEUW01000013">
    <property type="protein sequence ID" value="OGC44657.1"/>
    <property type="molecule type" value="Genomic_DNA"/>
</dbReference>
<dbReference type="Gene3D" id="3.60.21.10">
    <property type="match status" value="1"/>
</dbReference>
<dbReference type="GO" id="GO:0016787">
    <property type="term" value="F:hydrolase activity"/>
    <property type="evidence" value="ECO:0007669"/>
    <property type="project" value="InterPro"/>
</dbReference>
<dbReference type="Pfam" id="PF00149">
    <property type="entry name" value="Metallophos"/>
    <property type="match status" value="1"/>
</dbReference>
<feature type="domain" description="Calcineurin-like phosphoesterase" evidence="1">
    <location>
        <begin position="15"/>
        <end position="178"/>
    </location>
</feature>
<dbReference type="Proteomes" id="UP000176583">
    <property type="component" value="Unassembled WGS sequence"/>
</dbReference>
<name>A0A1F4UIB8_UNCKA</name>
<gene>
    <name evidence="2" type="ORF">A2V54_00675</name>
</gene>
<dbReference type="AlphaFoldDB" id="A0A1F4UIB8"/>
<sequence length="215" mass="25411">MHLTPFFNRKKFECLANIIRGADQTVIVGDLWDGHLCTFEEFVRSPWNKLFPLLKERETIYLYGNHDPEEWCDERVSLFSNRQASEIDLRVGRFDLHLEHGHRITPELSTLSPDQFRLLHRYFPPIGWADFLLFQVILHGLGGERWARFNNRNRIPRFKRRSKELAETGKWLVCGHLHLAELDHEAKYANCGFVGLGRAHYLRIDQDINLVKVQY</sequence>
<comment type="caution">
    <text evidence="2">The sequence shown here is derived from an EMBL/GenBank/DDBJ whole genome shotgun (WGS) entry which is preliminary data.</text>
</comment>
<organism evidence="2 3">
    <name type="scientific">candidate division WWE3 bacterium RBG_19FT_COMBO_53_11</name>
    <dbReference type="NCBI Taxonomy" id="1802613"/>
    <lineage>
        <taxon>Bacteria</taxon>
        <taxon>Katanobacteria</taxon>
    </lineage>
</organism>
<accession>A0A1F4UIB8</accession>
<reference evidence="2 3" key="1">
    <citation type="journal article" date="2016" name="Nat. Commun.">
        <title>Thousands of microbial genomes shed light on interconnected biogeochemical processes in an aquifer system.</title>
        <authorList>
            <person name="Anantharaman K."/>
            <person name="Brown C.T."/>
            <person name="Hug L.A."/>
            <person name="Sharon I."/>
            <person name="Castelle C.J."/>
            <person name="Probst A.J."/>
            <person name="Thomas B.C."/>
            <person name="Singh A."/>
            <person name="Wilkins M.J."/>
            <person name="Karaoz U."/>
            <person name="Brodie E.L."/>
            <person name="Williams K.H."/>
            <person name="Hubbard S.S."/>
            <person name="Banfield J.F."/>
        </authorList>
    </citation>
    <scope>NUCLEOTIDE SEQUENCE [LARGE SCALE GENOMIC DNA]</scope>
</reference>
<protein>
    <recommendedName>
        <fullName evidence="1">Calcineurin-like phosphoesterase domain-containing protein</fullName>
    </recommendedName>
</protein>
<proteinExistence type="predicted"/>
<dbReference type="InterPro" id="IPR029052">
    <property type="entry name" value="Metallo-depent_PP-like"/>
</dbReference>
<dbReference type="SUPFAM" id="SSF56300">
    <property type="entry name" value="Metallo-dependent phosphatases"/>
    <property type="match status" value="1"/>
</dbReference>
<dbReference type="InterPro" id="IPR004843">
    <property type="entry name" value="Calcineurin-like_PHP"/>
</dbReference>